<dbReference type="GO" id="GO:0022857">
    <property type="term" value="F:transmembrane transporter activity"/>
    <property type="evidence" value="ECO:0007669"/>
    <property type="project" value="InterPro"/>
</dbReference>
<feature type="transmembrane region" description="Helical" evidence="7">
    <location>
        <begin position="107"/>
        <end position="127"/>
    </location>
</feature>
<dbReference type="AlphaFoldDB" id="A0A9W5UVJ8"/>
<keyword evidence="4 7" id="KW-0812">Transmembrane</keyword>
<feature type="transmembrane region" description="Helical" evidence="7">
    <location>
        <begin position="82"/>
        <end position="101"/>
    </location>
</feature>
<dbReference type="SUPFAM" id="SSF103473">
    <property type="entry name" value="MFS general substrate transporter"/>
    <property type="match status" value="1"/>
</dbReference>
<feature type="transmembrane region" description="Helical" evidence="7">
    <location>
        <begin position="386"/>
        <end position="407"/>
    </location>
</feature>
<reference evidence="9" key="1">
    <citation type="submission" date="2021-01" db="EMBL/GenBank/DDBJ databases">
        <title>Whole genome shotgun sequence of Verrucosispora sediminis NBRC 107745.</title>
        <authorList>
            <person name="Komaki H."/>
            <person name="Tamura T."/>
        </authorList>
    </citation>
    <scope>NUCLEOTIDE SEQUENCE</scope>
    <source>
        <strain evidence="9">NBRC 107745</strain>
    </source>
</reference>
<name>A0A9W5UVJ8_9ACTN</name>
<evidence type="ECO:0000256" key="5">
    <source>
        <dbReference type="ARBA" id="ARBA00022989"/>
    </source>
</evidence>
<gene>
    <name evidence="9" type="ORF">Vse01_44840</name>
</gene>
<dbReference type="InterPro" id="IPR010290">
    <property type="entry name" value="TM_effector"/>
</dbReference>
<feature type="transmembrane region" description="Helical" evidence="7">
    <location>
        <begin position="177"/>
        <end position="196"/>
    </location>
</feature>
<dbReference type="Proteomes" id="UP000607311">
    <property type="component" value="Unassembled WGS sequence"/>
</dbReference>
<evidence type="ECO:0000256" key="2">
    <source>
        <dbReference type="ARBA" id="ARBA00022448"/>
    </source>
</evidence>
<dbReference type="CDD" id="cd06173">
    <property type="entry name" value="MFS_MefA_like"/>
    <property type="match status" value="1"/>
</dbReference>
<keyword evidence="3" id="KW-1003">Cell membrane</keyword>
<evidence type="ECO:0000313" key="10">
    <source>
        <dbReference type="Proteomes" id="UP000607311"/>
    </source>
</evidence>
<proteinExistence type="predicted"/>
<feature type="transmembrane region" description="Helical" evidence="7">
    <location>
        <begin position="51"/>
        <end position="70"/>
    </location>
</feature>
<dbReference type="InterPro" id="IPR036259">
    <property type="entry name" value="MFS_trans_sf"/>
</dbReference>
<dbReference type="EMBL" id="BOPD01000029">
    <property type="protein sequence ID" value="GIJ35336.1"/>
    <property type="molecule type" value="Genomic_DNA"/>
</dbReference>
<evidence type="ECO:0000256" key="4">
    <source>
        <dbReference type="ARBA" id="ARBA00022692"/>
    </source>
</evidence>
<feature type="transmembrane region" description="Helical" evidence="7">
    <location>
        <begin position="271"/>
        <end position="290"/>
    </location>
</feature>
<dbReference type="GO" id="GO:0005886">
    <property type="term" value="C:plasma membrane"/>
    <property type="evidence" value="ECO:0007669"/>
    <property type="project" value="UniProtKB-SubCell"/>
</dbReference>
<organism evidence="9 10">
    <name type="scientific">Micromonospora sediminimaris</name>
    <dbReference type="NCBI Taxonomy" id="547162"/>
    <lineage>
        <taxon>Bacteria</taxon>
        <taxon>Bacillati</taxon>
        <taxon>Actinomycetota</taxon>
        <taxon>Actinomycetes</taxon>
        <taxon>Micromonosporales</taxon>
        <taxon>Micromonosporaceae</taxon>
        <taxon>Micromonospora</taxon>
    </lineage>
</organism>
<feature type="domain" description="Major facilitator superfamily (MFS) profile" evidence="8">
    <location>
        <begin position="15"/>
        <end position="411"/>
    </location>
</feature>
<feature type="transmembrane region" description="Helical" evidence="7">
    <location>
        <begin position="148"/>
        <end position="171"/>
    </location>
</feature>
<feature type="transmembrane region" description="Helical" evidence="7">
    <location>
        <begin position="322"/>
        <end position="345"/>
    </location>
</feature>
<dbReference type="RefSeq" id="WP_093402973.1">
    <property type="nucleotide sequence ID" value="NZ_BOPD01000029.1"/>
</dbReference>
<dbReference type="InterPro" id="IPR020846">
    <property type="entry name" value="MFS_dom"/>
</dbReference>
<evidence type="ECO:0000256" key="7">
    <source>
        <dbReference type="SAM" id="Phobius"/>
    </source>
</evidence>
<sequence length="432" mass="44478">MSTAPSPAPGTTRRALAAVYAAGAGSAVGTQMTTLALPWLVLESTGSAPRAGLVFAVSVLPMAVLGFAGGEVIQRYGARRTMVVIDFAQFVAIGSIPALAALGLLSFPLLLTIVAVIGVLGVPYFAAQRDLATELAGPDPKALMRANSVLEGCFNIAALAGPAIAGVLIATLGADKVLLFDAVTSAVSGLLLWWFVPRTRRTEPAMPAPQERQTPDHSGILAGVRALLRDDFLRRVMVTTISFGFLMRVLMLALPLLAFARFAGDARVGGLLLSGFGAGAIAGAAVSYLIGSRLSPTMVFGLAAFQLVLPWWVLLFDVPVPVLVAALAVSGAALPLSNAPFFSILATRFAADIRAKVIQAVMTISNIAGPLGFLAGGMAIGRFGVTTTLLVLAALSTLAAVNLVVALRHFDPVAPTSPQPEPEPEPAAAAAR</sequence>
<dbReference type="OrthoDB" id="4237505at2"/>
<evidence type="ECO:0000256" key="1">
    <source>
        <dbReference type="ARBA" id="ARBA00004651"/>
    </source>
</evidence>
<evidence type="ECO:0000259" key="8">
    <source>
        <dbReference type="PROSITE" id="PS50850"/>
    </source>
</evidence>
<dbReference type="Gene3D" id="1.20.1250.20">
    <property type="entry name" value="MFS general substrate transporter like domains"/>
    <property type="match status" value="1"/>
</dbReference>
<protein>
    <submittedName>
        <fullName evidence="9">Drug antiporter protein</fullName>
    </submittedName>
</protein>
<feature type="transmembrane region" description="Helical" evidence="7">
    <location>
        <begin position="357"/>
        <end position="380"/>
    </location>
</feature>
<accession>A0A9W5UVJ8</accession>
<evidence type="ECO:0000313" key="9">
    <source>
        <dbReference type="EMBL" id="GIJ35336.1"/>
    </source>
</evidence>
<feature type="transmembrane region" description="Helical" evidence="7">
    <location>
        <begin position="297"/>
        <end position="316"/>
    </location>
</feature>
<keyword evidence="5 7" id="KW-1133">Transmembrane helix</keyword>
<keyword evidence="10" id="KW-1185">Reference proteome</keyword>
<feature type="transmembrane region" description="Helical" evidence="7">
    <location>
        <begin position="236"/>
        <end position="259"/>
    </location>
</feature>
<dbReference type="PANTHER" id="PTHR23513:SF6">
    <property type="entry name" value="MAJOR FACILITATOR SUPERFAMILY ASSOCIATED DOMAIN-CONTAINING PROTEIN"/>
    <property type="match status" value="1"/>
</dbReference>
<comment type="subcellular location">
    <subcellularLocation>
        <location evidence="1">Cell membrane</location>
        <topology evidence="1">Multi-pass membrane protein</topology>
    </subcellularLocation>
</comment>
<keyword evidence="6 7" id="KW-0472">Membrane</keyword>
<dbReference type="PANTHER" id="PTHR23513">
    <property type="entry name" value="INTEGRAL MEMBRANE EFFLUX PROTEIN-RELATED"/>
    <property type="match status" value="1"/>
</dbReference>
<dbReference type="PROSITE" id="PS50850">
    <property type="entry name" value="MFS"/>
    <property type="match status" value="1"/>
</dbReference>
<dbReference type="Pfam" id="PF05977">
    <property type="entry name" value="MFS_3"/>
    <property type="match status" value="1"/>
</dbReference>
<comment type="caution">
    <text evidence="9">The sequence shown here is derived from an EMBL/GenBank/DDBJ whole genome shotgun (WGS) entry which is preliminary data.</text>
</comment>
<evidence type="ECO:0000256" key="6">
    <source>
        <dbReference type="ARBA" id="ARBA00023136"/>
    </source>
</evidence>
<evidence type="ECO:0000256" key="3">
    <source>
        <dbReference type="ARBA" id="ARBA00022475"/>
    </source>
</evidence>
<keyword evidence="2" id="KW-0813">Transport</keyword>